<keyword evidence="1 5" id="KW-0489">Methyltransferase</keyword>
<feature type="binding site" evidence="5">
    <location>
        <position position="143"/>
    </location>
    <ligand>
        <name>S-adenosyl-L-methionine</name>
        <dbReference type="ChEBI" id="CHEBI:59789"/>
    </ligand>
</feature>
<protein>
    <recommendedName>
        <fullName evidence="5">Release factor glutamine methyltransferase</fullName>
        <shortName evidence="5">RF MTase</shortName>
        <ecNumber evidence="5">2.1.1.297</ecNumber>
    </recommendedName>
    <alternativeName>
        <fullName evidence="5">N5-glutamine methyltransferase PrmC</fullName>
    </alternativeName>
    <alternativeName>
        <fullName evidence="5">Protein-(glutamine-N5) MTase PrmC</fullName>
    </alternativeName>
    <alternativeName>
        <fullName evidence="5">Protein-glutamine N-methyltransferase PrmC</fullName>
    </alternativeName>
</protein>
<gene>
    <name evidence="5 8" type="primary">prmC</name>
    <name evidence="8" type="ORF">U732_2606</name>
</gene>
<comment type="caution">
    <text evidence="8">The sequence shown here is derived from an EMBL/GenBank/DDBJ whole genome shotgun (WGS) entry which is preliminary data.</text>
</comment>
<feature type="binding site" evidence="5">
    <location>
        <position position="189"/>
    </location>
    <ligand>
        <name>S-adenosyl-L-methionine</name>
        <dbReference type="ChEBI" id="CHEBI:59789"/>
    </ligand>
</feature>
<dbReference type="CDD" id="cd02440">
    <property type="entry name" value="AdoMet_MTases"/>
    <property type="match status" value="1"/>
</dbReference>
<comment type="similarity">
    <text evidence="5">Belongs to the protein N5-glutamine methyltransferase family. PrmC subfamily.</text>
</comment>
<dbReference type="OrthoDB" id="9800643at2"/>
<dbReference type="GO" id="GO:0003676">
    <property type="term" value="F:nucleic acid binding"/>
    <property type="evidence" value="ECO:0007669"/>
    <property type="project" value="InterPro"/>
</dbReference>
<dbReference type="Gene3D" id="3.40.50.150">
    <property type="entry name" value="Vaccinia Virus protein VP39"/>
    <property type="match status" value="1"/>
</dbReference>
<comment type="function">
    <text evidence="5">Methylates the class 1 translation termination release factors RF1/PrfA and RF2/PrfB on the glutamine residue of the universally conserved GGQ motif.</text>
</comment>
<dbReference type="InterPro" id="IPR019874">
    <property type="entry name" value="RF_methyltr_PrmC"/>
</dbReference>
<dbReference type="Pfam" id="PF05175">
    <property type="entry name" value="MTS"/>
    <property type="match status" value="1"/>
</dbReference>
<dbReference type="Gene3D" id="1.10.8.10">
    <property type="entry name" value="DNA helicase RuvA subunit, C-terminal domain"/>
    <property type="match status" value="1"/>
</dbReference>
<dbReference type="InterPro" id="IPR004556">
    <property type="entry name" value="HemK-like"/>
</dbReference>
<dbReference type="InterPro" id="IPR007848">
    <property type="entry name" value="Small_mtfrase_dom"/>
</dbReference>
<keyword evidence="2 5" id="KW-0808">Transferase</keyword>
<dbReference type="PROSITE" id="PS00092">
    <property type="entry name" value="N6_MTASE"/>
    <property type="match status" value="1"/>
</dbReference>
<feature type="binding site" evidence="5">
    <location>
        <begin position="189"/>
        <end position="192"/>
    </location>
    <ligand>
        <name>substrate</name>
    </ligand>
</feature>
<evidence type="ECO:0000256" key="5">
    <source>
        <dbReference type="HAMAP-Rule" id="MF_02126"/>
    </source>
</evidence>
<proteinExistence type="inferred from homology"/>
<dbReference type="Proteomes" id="UP000031366">
    <property type="component" value="Unassembled WGS sequence"/>
</dbReference>
<dbReference type="AlphaFoldDB" id="A0A0C1UD08"/>
<accession>A0A0C1UD08</accession>
<dbReference type="Pfam" id="PF17827">
    <property type="entry name" value="PrmC_N"/>
    <property type="match status" value="1"/>
</dbReference>
<evidence type="ECO:0000259" key="7">
    <source>
        <dbReference type="Pfam" id="PF17827"/>
    </source>
</evidence>
<dbReference type="PANTHER" id="PTHR18895:SF74">
    <property type="entry name" value="MTRF1L RELEASE FACTOR GLUTAMINE METHYLTRANSFERASE"/>
    <property type="match status" value="1"/>
</dbReference>
<dbReference type="InterPro" id="IPR029063">
    <property type="entry name" value="SAM-dependent_MTases_sf"/>
</dbReference>
<sequence length="283" mass="32524">MKIATLLTKGYEILKENQIESYMIDANLLLCHVLKVEKLYIMMNRDIQVSKEDEEEFLSLIKLRSEKMPIKYILGNSEFMGLDFHVKEGVLIPRPDTEILVEECIKIVKENNLKYICDVCSGSGAIGISIAHYISNSNVILYDISEVALEIAEKNIEELGVRERCKVYYSNLLNRGIEEKKTFDMIVSNPPYIRKNEIETLMEDVKNYEPHLALDGGDDGLDFYRTITLESKCTLKNGGYLAFEIGHDQKEAVIKILKENGFENIYSLKDLYQNDRVIIGQIF</sequence>
<dbReference type="EC" id="2.1.1.297" evidence="5"/>
<keyword evidence="3 5" id="KW-0949">S-adenosyl-L-methionine</keyword>
<evidence type="ECO:0000256" key="1">
    <source>
        <dbReference type="ARBA" id="ARBA00022603"/>
    </source>
</evidence>
<dbReference type="RefSeq" id="WP_039635160.1">
    <property type="nucleotide sequence ID" value="NZ_AYSO01000019.1"/>
</dbReference>
<dbReference type="NCBIfam" id="TIGR03534">
    <property type="entry name" value="RF_mod_PrmC"/>
    <property type="match status" value="1"/>
</dbReference>
<evidence type="ECO:0000256" key="3">
    <source>
        <dbReference type="ARBA" id="ARBA00022691"/>
    </source>
</evidence>
<evidence type="ECO:0000256" key="2">
    <source>
        <dbReference type="ARBA" id="ARBA00022679"/>
    </source>
</evidence>
<dbReference type="InterPro" id="IPR040758">
    <property type="entry name" value="PrmC_N"/>
</dbReference>
<reference evidence="8 9" key="1">
    <citation type="journal article" date="2015" name="Infect. Genet. Evol.">
        <title>Genomic sequences of six botulinum neurotoxin-producing strains representing three clostridial species illustrate the mobility and diversity of botulinum neurotoxin genes.</title>
        <authorList>
            <person name="Smith T.J."/>
            <person name="Hill K.K."/>
            <person name="Xie G."/>
            <person name="Foley B.T."/>
            <person name="Williamson C.H."/>
            <person name="Foster J.T."/>
            <person name="Johnson S.L."/>
            <person name="Chertkov O."/>
            <person name="Teshima H."/>
            <person name="Gibbons H.S."/>
            <person name="Johnsky L.A."/>
            <person name="Karavis M.A."/>
            <person name="Smith L.A."/>
        </authorList>
    </citation>
    <scope>NUCLEOTIDE SEQUENCE [LARGE SCALE GENOMIC DNA]</scope>
    <source>
        <strain evidence="8 9">CDC 2741</strain>
    </source>
</reference>
<comment type="catalytic activity">
    <reaction evidence="4 5">
        <text>L-glutaminyl-[peptide chain release factor] + S-adenosyl-L-methionine = N(5)-methyl-L-glutaminyl-[peptide chain release factor] + S-adenosyl-L-homocysteine + H(+)</text>
        <dbReference type="Rhea" id="RHEA:42896"/>
        <dbReference type="Rhea" id="RHEA-COMP:10271"/>
        <dbReference type="Rhea" id="RHEA-COMP:10272"/>
        <dbReference type="ChEBI" id="CHEBI:15378"/>
        <dbReference type="ChEBI" id="CHEBI:30011"/>
        <dbReference type="ChEBI" id="CHEBI:57856"/>
        <dbReference type="ChEBI" id="CHEBI:59789"/>
        <dbReference type="ChEBI" id="CHEBI:61891"/>
        <dbReference type="EC" id="2.1.1.297"/>
    </reaction>
</comment>
<dbReference type="SUPFAM" id="SSF53335">
    <property type="entry name" value="S-adenosyl-L-methionine-dependent methyltransferases"/>
    <property type="match status" value="1"/>
</dbReference>
<keyword evidence="9" id="KW-1185">Reference proteome</keyword>
<evidence type="ECO:0000259" key="6">
    <source>
        <dbReference type="Pfam" id="PF05175"/>
    </source>
</evidence>
<dbReference type="NCBIfam" id="TIGR00536">
    <property type="entry name" value="hemK_fam"/>
    <property type="match status" value="1"/>
</dbReference>
<evidence type="ECO:0000313" key="8">
    <source>
        <dbReference type="EMBL" id="KIE45385.1"/>
    </source>
</evidence>
<dbReference type="InterPro" id="IPR002052">
    <property type="entry name" value="DNA_methylase_N6_adenine_CS"/>
</dbReference>
<dbReference type="STRING" id="29341.RSJ17_21225"/>
<name>A0A0C1UD08_9CLOT</name>
<feature type="domain" description="Release factor glutamine methyltransferase N-terminal" evidence="7">
    <location>
        <begin position="6"/>
        <end position="75"/>
    </location>
</feature>
<dbReference type="GO" id="GO:0032259">
    <property type="term" value="P:methylation"/>
    <property type="evidence" value="ECO:0007669"/>
    <property type="project" value="UniProtKB-KW"/>
</dbReference>
<organism evidence="8 9">
    <name type="scientific">Clostridium argentinense CDC 2741</name>
    <dbReference type="NCBI Taxonomy" id="1418104"/>
    <lineage>
        <taxon>Bacteria</taxon>
        <taxon>Bacillati</taxon>
        <taxon>Bacillota</taxon>
        <taxon>Clostridia</taxon>
        <taxon>Eubacteriales</taxon>
        <taxon>Clostridiaceae</taxon>
        <taxon>Clostridium</taxon>
    </lineage>
</organism>
<dbReference type="EMBL" id="AYSO01000019">
    <property type="protein sequence ID" value="KIE45385.1"/>
    <property type="molecule type" value="Genomic_DNA"/>
</dbReference>
<dbReference type="HAMAP" id="MF_02126">
    <property type="entry name" value="RF_methyltr_PrmC"/>
    <property type="match status" value="1"/>
</dbReference>
<comment type="caution">
    <text evidence="5">Lacks conserved residue(s) required for the propagation of feature annotation.</text>
</comment>
<dbReference type="GO" id="GO:0102559">
    <property type="term" value="F:peptide chain release factor N(5)-glutamine methyltransferase activity"/>
    <property type="evidence" value="ECO:0007669"/>
    <property type="project" value="UniProtKB-EC"/>
</dbReference>
<feature type="domain" description="Methyltransferase small" evidence="6">
    <location>
        <begin position="108"/>
        <end position="199"/>
    </location>
</feature>
<dbReference type="PANTHER" id="PTHR18895">
    <property type="entry name" value="HEMK METHYLTRANSFERASE"/>
    <property type="match status" value="1"/>
</dbReference>
<dbReference type="InterPro" id="IPR050320">
    <property type="entry name" value="N5-glutamine_MTase"/>
</dbReference>
<evidence type="ECO:0000313" key="9">
    <source>
        <dbReference type="Proteomes" id="UP000031366"/>
    </source>
</evidence>
<evidence type="ECO:0000256" key="4">
    <source>
        <dbReference type="ARBA" id="ARBA00048391"/>
    </source>
</evidence>